<evidence type="ECO:0000313" key="2">
    <source>
        <dbReference type="Proteomes" id="UP000188145"/>
    </source>
</evidence>
<accession>A0A1Q2CPS2</accession>
<organism evidence="1 2">
    <name type="scientific">Tessaracoccus aquimaris</name>
    <dbReference type="NCBI Taxonomy" id="1332264"/>
    <lineage>
        <taxon>Bacteria</taxon>
        <taxon>Bacillati</taxon>
        <taxon>Actinomycetota</taxon>
        <taxon>Actinomycetes</taxon>
        <taxon>Propionibacteriales</taxon>
        <taxon>Propionibacteriaceae</taxon>
        <taxon>Tessaracoccus</taxon>
    </lineage>
</organism>
<dbReference type="KEGG" id="tes:BW730_12015"/>
<protein>
    <submittedName>
        <fullName evidence="1">Uncharacterized protein</fullName>
    </submittedName>
</protein>
<dbReference type="Proteomes" id="UP000188145">
    <property type="component" value="Chromosome"/>
</dbReference>
<dbReference type="AlphaFoldDB" id="A0A1Q2CPS2"/>
<sequence>MANGRLTEMLHGLTDKRGRLEPWTRWWPRSAFDEIIPEKLFRKVDRACPQLPADYFNSRLTVPDGWVDGPHAYLAFGMAYGEEFEAAREWGWARKAMQGAHLHFMVRPDDVASEIVALAG</sequence>
<name>A0A1Q2CPS2_9ACTN</name>
<proteinExistence type="predicted"/>
<keyword evidence="2" id="KW-1185">Reference proteome</keyword>
<reference evidence="2" key="1">
    <citation type="submission" date="2017-02" db="EMBL/GenBank/DDBJ databases">
        <title>Tessaracoccus aquaemaris sp. nov., isolated from the intestine of a Korean rockfish, Sebastes schlegelii, in a marine aquaculture pond.</title>
        <authorList>
            <person name="Tak E.J."/>
            <person name="Bae J.-W."/>
        </authorList>
    </citation>
    <scope>NUCLEOTIDE SEQUENCE [LARGE SCALE GENOMIC DNA]</scope>
    <source>
        <strain evidence="2">NSG39</strain>
    </source>
</reference>
<dbReference type="STRING" id="1332264.BW730_12015"/>
<evidence type="ECO:0000313" key="1">
    <source>
        <dbReference type="EMBL" id="AQP48109.1"/>
    </source>
</evidence>
<gene>
    <name evidence="1" type="ORF">BW730_12015</name>
</gene>
<dbReference type="EMBL" id="CP019606">
    <property type="protein sequence ID" value="AQP48109.1"/>
    <property type="molecule type" value="Genomic_DNA"/>
</dbReference>